<gene>
    <name evidence="1" type="ORF">MMF94_42360</name>
</gene>
<comment type="caution">
    <text evidence="1">The sequence shown here is derived from an EMBL/GenBank/DDBJ whole genome shotgun (WGS) entry which is preliminary data.</text>
</comment>
<sequence length="65" mass="7297">MAASREHEIVRYQLGWKVFDYAKIKSGLNDLGRRGWEAVGTMLPTIGTNGTPDIVILLERAVPER</sequence>
<accession>A0ABS9TUY0</accession>
<dbReference type="RefSeq" id="WP_241043162.1">
    <property type="nucleotide sequence ID" value="NZ_BAAAJF010000054.1"/>
</dbReference>
<evidence type="ECO:0000313" key="2">
    <source>
        <dbReference type="Proteomes" id="UP001299970"/>
    </source>
</evidence>
<name>A0ABS9TUY0_9PSEU</name>
<reference evidence="1 2" key="1">
    <citation type="submission" date="2022-03" db="EMBL/GenBank/DDBJ databases">
        <title>Pseudonocardia alaer sp. nov., a novel actinomycete isolated from reed forest soil.</title>
        <authorList>
            <person name="Wang L."/>
        </authorList>
    </citation>
    <scope>NUCLEOTIDE SEQUENCE [LARGE SCALE GENOMIC DNA]</scope>
    <source>
        <strain evidence="1 2">Y-16303</strain>
    </source>
</reference>
<dbReference type="Proteomes" id="UP001299970">
    <property type="component" value="Unassembled WGS sequence"/>
</dbReference>
<evidence type="ECO:0000313" key="1">
    <source>
        <dbReference type="EMBL" id="MCH6172359.1"/>
    </source>
</evidence>
<organism evidence="1 2">
    <name type="scientific">Pseudonocardia alaniniphila</name>
    <dbReference type="NCBI Taxonomy" id="75291"/>
    <lineage>
        <taxon>Bacteria</taxon>
        <taxon>Bacillati</taxon>
        <taxon>Actinomycetota</taxon>
        <taxon>Actinomycetes</taxon>
        <taxon>Pseudonocardiales</taxon>
        <taxon>Pseudonocardiaceae</taxon>
        <taxon>Pseudonocardia</taxon>
    </lineage>
</organism>
<protein>
    <recommendedName>
        <fullName evidence="3">DUF4177 domain-containing protein</fullName>
    </recommendedName>
</protein>
<evidence type="ECO:0008006" key="3">
    <source>
        <dbReference type="Google" id="ProtNLM"/>
    </source>
</evidence>
<dbReference type="EMBL" id="JAKXMK010000067">
    <property type="protein sequence ID" value="MCH6172359.1"/>
    <property type="molecule type" value="Genomic_DNA"/>
</dbReference>
<keyword evidence="2" id="KW-1185">Reference proteome</keyword>
<proteinExistence type="predicted"/>